<accession>A0A382EHI5</accession>
<dbReference type="SUPFAM" id="SSF48452">
    <property type="entry name" value="TPR-like"/>
    <property type="match status" value="1"/>
</dbReference>
<dbReference type="AlphaFoldDB" id="A0A382EHI5"/>
<proteinExistence type="predicted"/>
<reference evidence="1" key="1">
    <citation type="submission" date="2018-05" db="EMBL/GenBank/DDBJ databases">
        <authorList>
            <person name="Lanie J.A."/>
            <person name="Ng W.-L."/>
            <person name="Kazmierczak K.M."/>
            <person name="Andrzejewski T.M."/>
            <person name="Davidsen T.M."/>
            <person name="Wayne K.J."/>
            <person name="Tettelin H."/>
            <person name="Glass J.I."/>
            <person name="Rusch D."/>
            <person name="Podicherti R."/>
            <person name="Tsui H.-C.T."/>
            <person name="Winkler M.E."/>
        </authorList>
    </citation>
    <scope>NUCLEOTIDE SEQUENCE</scope>
</reference>
<dbReference type="InterPro" id="IPR019734">
    <property type="entry name" value="TPR_rpt"/>
</dbReference>
<gene>
    <name evidence="1" type="ORF">METZ01_LOCUS202723</name>
</gene>
<organism evidence="1">
    <name type="scientific">marine metagenome</name>
    <dbReference type="NCBI Taxonomy" id="408172"/>
    <lineage>
        <taxon>unclassified sequences</taxon>
        <taxon>metagenomes</taxon>
        <taxon>ecological metagenomes</taxon>
    </lineage>
</organism>
<evidence type="ECO:0000313" key="1">
    <source>
        <dbReference type="EMBL" id="SVB49869.1"/>
    </source>
</evidence>
<dbReference type="EMBL" id="UINC01044421">
    <property type="protein sequence ID" value="SVB49869.1"/>
    <property type="molecule type" value="Genomic_DNA"/>
</dbReference>
<protein>
    <submittedName>
        <fullName evidence="1">Uncharacterized protein</fullName>
    </submittedName>
</protein>
<sequence length="161" mass="18691">MKYKKFLLSMLISLFIFTGNSFAAATGSEDNVSKYEKLYKKGALLIKQGKKLEKKDKIEKANKKYLKAIKYLEQSNQIEPEKPDTLNYLGYALRKTGNFEAAEKFYLEGLKIDPKHAGINEYLGELYVQTNRIELAKERLEVLKSCNCEEYEELKELIEKK</sequence>
<dbReference type="PROSITE" id="PS50005">
    <property type="entry name" value="TPR"/>
    <property type="match status" value="1"/>
</dbReference>
<name>A0A382EHI5_9ZZZZ</name>
<dbReference type="SMART" id="SM00028">
    <property type="entry name" value="TPR"/>
    <property type="match status" value="2"/>
</dbReference>
<dbReference type="Pfam" id="PF00515">
    <property type="entry name" value="TPR_1"/>
    <property type="match status" value="1"/>
</dbReference>
<dbReference type="InterPro" id="IPR011990">
    <property type="entry name" value="TPR-like_helical_dom_sf"/>
</dbReference>
<dbReference type="Gene3D" id="1.25.40.10">
    <property type="entry name" value="Tetratricopeptide repeat domain"/>
    <property type="match status" value="1"/>
</dbReference>